<accession>A0AB74IFM3</accession>
<dbReference type="Proteomes" id="UP000307517">
    <property type="component" value="Unassembled WGS sequence"/>
</dbReference>
<dbReference type="RefSeq" id="WP_005691412.1">
    <property type="nucleotide sequence ID" value="NZ_JAJSBH010000007.1"/>
</dbReference>
<sequence>MNRYPEKFWDNGLFFCIEEGVGLNPTSKKVSQPLSRIHKLIDTAVMQQDHVFSNTDTHLKLTKSLVHTRSVR</sequence>
<dbReference type="EMBL" id="SSHM01000001">
    <property type="protein sequence ID" value="THC81269.1"/>
    <property type="molecule type" value="Genomic_DNA"/>
</dbReference>
<gene>
    <name evidence="1" type="ORF">E6L36_13385</name>
</gene>
<protein>
    <submittedName>
        <fullName evidence="1">Uncharacterized protein</fullName>
    </submittedName>
</protein>
<evidence type="ECO:0000313" key="1">
    <source>
        <dbReference type="EMBL" id="THC81269.1"/>
    </source>
</evidence>
<organism evidence="1 2">
    <name type="scientific">Lacticaseibacillus rhamnosus</name>
    <name type="common">Lactobacillus rhamnosus</name>
    <dbReference type="NCBI Taxonomy" id="47715"/>
    <lineage>
        <taxon>Bacteria</taxon>
        <taxon>Bacillati</taxon>
        <taxon>Bacillota</taxon>
        <taxon>Bacilli</taxon>
        <taxon>Lactobacillales</taxon>
        <taxon>Lactobacillaceae</taxon>
        <taxon>Lacticaseibacillus</taxon>
    </lineage>
</organism>
<evidence type="ECO:0000313" key="2">
    <source>
        <dbReference type="Proteomes" id="UP000307517"/>
    </source>
</evidence>
<name>A0AB74IFM3_LACRH</name>
<reference evidence="1 2" key="1">
    <citation type="submission" date="2019-04" db="EMBL/GenBank/DDBJ databases">
        <title>Genome Announcement to Ensure Probiotic Safety of Lactobacillus rhamnosus UBLR-58.</title>
        <authorList>
            <person name="Sulthana A."/>
            <person name="Lakshmi S.G."/>
            <person name="Madempudi R.S."/>
        </authorList>
    </citation>
    <scope>NUCLEOTIDE SEQUENCE [LARGE SCALE GENOMIC DNA]</scope>
    <source>
        <strain evidence="1 2">UBLR-58</strain>
    </source>
</reference>
<comment type="caution">
    <text evidence="1">The sequence shown here is derived from an EMBL/GenBank/DDBJ whole genome shotgun (WGS) entry which is preliminary data.</text>
</comment>
<dbReference type="AlphaFoldDB" id="A0AB74IFM3"/>
<proteinExistence type="predicted"/>